<evidence type="ECO:0000313" key="3">
    <source>
        <dbReference type="EMBL" id="MBB6002173.1"/>
    </source>
</evidence>
<keyword evidence="4" id="KW-1185">Reference proteome</keyword>
<dbReference type="InterPro" id="IPR013517">
    <property type="entry name" value="FG-GAP"/>
</dbReference>
<dbReference type="EMBL" id="JACHKT010000004">
    <property type="protein sequence ID" value="MBB6002173.1"/>
    <property type="molecule type" value="Genomic_DNA"/>
</dbReference>
<feature type="chain" id="PRO_5032813272" description="Repeat domain-containing protein" evidence="2">
    <location>
        <begin position="23"/>
        <end position="513"/>
    </location>
</feature>
<dbReference type="SUPFAM" id="SSF69318">
    <property type="entry name" value="Integrin alpha N-terminal domain"/>
    <property type="match status" value="1"/>
</dbReference>
<dbReference type="Pfam" id="PF13517">
    <property type="entry name" value="FG-GAP_3"/>
    <property type="match status" value="1"/>
</dbReference>
<comment type="caution">
    <text evidence="3">The sequence shown here is derived from an EMBL/GenBank/DDBJ whole genome shotgun (WGS) entry which is preliminary data.</text>
</comment>
<name>A0A841EMD2_9BACT</name>
<dbReference type="Proteomes" id="UP000524404">
    <property type="component" value="Unassembled WGS sequence"/>
</dbReference>
<evidence type="ECO:0000313" key="4">
    <source>
        <dbReference type="Proteomes" id="UP000524404"/>
    </source>
</evidence>
<dbReference type="AlphaFoldDB" id="A0A841EMD2"/>
<accession>A0A841EMD2</accession>
<keyword evidence="1 2" id="KW-0732">Signal</keyword>
<protein>
    <recommendedName>
        <fullName evidence="5">Repeat domain-containing protein</fullName>
    </recommendedName>
</protein>
<dbReference type="PANTHER" id="PTHR44103">
    <property type="entry name" value="PROPROTEIN CONVERTASE P"/>
    <property type="match status" value="1"/>
</dbReference>
<organism evidence="3 4">
    <name type="scientific">Arcicella rosea</name>
    <dbReference type="NCBI Taxonomy" id="502909"/>
    <lineage>
        <taxon>Bacteria</taxon>
        <taxon>Pseudomonadati</taxon>
        <taxon>Bacteroidota</taxon>
        <taxon>Cytophagia</taxon>
        <taxon>Cytophagales</taxon>
        <taxon>Flectobacillaceae</taxon>
        <taxon>Arcicella</taxon>
    </lineage>
</organism>
<sequence>MLNRLFLLVLAGLLWNCSNSNKSEIYTPPVPSNKSGKELAAIYCGSCHQFPSPVLVDKTTWEKSILPKMSHRLGLESDIFKVYGGMNPEELQFLTVAGVFPEKPIIAKEDWAKIIKYYVDNAPEKAIPQAKKEKISIGLSNFSVKKIEGIANKTPYVTFVKFNTAQKSIYAAWRGEQSFLKKYDLNGMLKDSVAVPSPIADVDFSKKNLRVLTLGIMDPNDFRKGSLLEITPQKQSKPILEFLQRPVQASFGDLNQDGKEDFVLCNFGNELGKLAWYDGVNRREHILKELPGARNTFIKDMNGDNLPDIVVLMTQAREGVFIFYNTGHGTFEEKQVLSFPSVYGSSYMDLADFNKDGFLDILYTNGDNADLSISLKSYHGIRIFMNDGKGNFKQSYFYPMFGASKAMAADFDLDGDLDIAAISFFTDPKQKPHEGFLLLDNQGNNQFKVSTFPEANQGKWMVMDVADMDQDGDADILLGSFLRRGMADVEELQMGRKLPPSLIVLENKKRTLK</sequence>
<feature type="signal peptide" evidence="2">
    <location>
        <begin position="1"/>
        <end position="22"/>
    </location>
</feature>
<reference evidence="3 4" key="1">
    <citation type="submission" date="2020-08" db="EMBL/GenBank/DDBJ databases">
        <title>Functional genomics of gut bacteria from endangered species of beetles.</title>
        <authorList>
            <person name="Carlos-Shanley C."/>
        </authorList>
    </citation>
    <scope>NUCLEOTIDE SEQUENCE [LARGE SCALE GENOMIC DNA]</scope>
    <source>
        <strain evidence="3 4">S00070</strain>
    </source>
</reference>
<dbReference type="Gene3D" id="2.130.10.130">
    <property type="entry name" value="Integrin alpha, N-terminal"/>
    <property type="match status" value="1"/>
</dbReference>
<evidence type="ECO:0000256" key="1">
    <source>
        <dbReference type="ARBA" id="ARBA00022729"/>
    </source>
</evidence>
<evidence type="ECO:0000256" key="2">
    <source>
        <dbReference type="SAM" id="SignalP"/>
    </source>
</evidence>
<proteinExistence type="predicted"/>
<evidence type="ECO:0008006" key="5">
    <source>
        <dbReference type="Google" id="ProtNLM"/>
    </source>
</evidence>
<dbReference type="PANTHER" id="PTHR44103:SF1">
    <property type="entry name" value="PROPROTEIN CONVERTASE P"/>
    <property type="match status" value="1"/>
</dbReference>
<gene>
    <name evidence="3" type="ORF">HNP25_000823</name>
</gene>
<dbReference type="InterPro" id="IPR028994">
    <property type="entry name" value="Integrin_alpha_N"/>
</dbReference>
<dbReference type="RefSeq" id="WP_184130690.1">
    <property type="nucleotide sequence ID" value="NZ_JACHKT010000004.1"/>
</dbReference>